<keyword evidence="5" id="KW-1185">Reference proteome</keyword>
<dbReference type="CDD" id="cd00037">
    <property type="entry name" value="CLECT"/>
    <property type="match status" value="1"/>
</dbReference>
<dbReference type="OrthoDB" id="6051775at2759"/>
<dbReference type="InterPro" id="IPR016186">
    <property type="entry name" value="C-type_lectin-like/link_sf"/>
</dbReference>
<dbReference type="OMA" id="WYRAAQY"/>
<accession>R7TNT8</accession>
<dbReference type="InterPro" id="IPR001304">
    <property type="entry name" value="C-type_lectin-like"/>
</dbReference>
<evidence type="ECO:0000313" key="3">
    <source>
        <dbReference type="EMBL" id="ELT92725.1"/>
    </source>
</evidence>
<dbReference type="InterPro" id="IPR018378">
    <property type="entry name" value="C-type_lectin_CS"/>
</dbReference>
<dbReference type="PROSITE" id="PS50041">
    <property type="entry name" value="C_TYPE_LECTIN_2"/>
    <property type="match status" value="1"/>
</dbReference>
<dbReference type="Pfam" id="PF00059">
    <property type="entry name" value="Lectin_C"/>
    <property type="match status" value="1"/>
</dbReference>
<proteinExistence type="predicted"/>
<dbReference type="STRING" id="283909.R7TNT8"/>
<dbReference type="Gene3D" id="3.10.100.10">
    <property type="entry name" value="Mannose-Binding Protein A, subunit A"/>
    <property type="match status" value="1"/>
</dbReference>
<keyword evidence="1" id="KW-1015">Disulfide bond</keyword>
<reference evidence="3 5" key="2">
    <citation type="journal article" date="2013" name="Nature">
        <title>Insights into bilaterian evolution from three spiralian genomes.</title>
        <authorList>
            <person name="Simakov O."/>
            <person name="Marletaz F."/>
            <person name="Cho S.J."/>
            <person name="Edsinger-Gonzales E."/>
            <person name="Havlak P."/>
            <person name="Hellsten U."/>
            <person name="Kuo D.H."/>
            <person name="Larsson T."/>
            <person name="Lv J."/>
            <person name="Arendt D."/>
            <person name="Savage R."/>
            <person name="Osoegawa K."/>
            <person name="de Jong P."/>
            <person name="Grimwood J."/>
            <person name="Chapman J.A."/>
            <person name="Shapiro H."/>
            <person name="Aerts A."/>
            <person name="Otillar R.P."/>
            <person name="Terry A.Y."/>
            <person name="Boore J.L."/>
            <person name="Grigoriev I.V."/>
            <person name="Lindberg D.R."/>
            <person name="Seaver E.C."/>
            <person name="Weisblat D.A."/>
            <person name="Putnam N.H."/>
            <person name="Rokhsar D.S."/>
        </authorList>
    </citation>
    <scope>NUCLEOTIDE SEQUENCE</scope>
    <source>
        <strain evidence="3 5">I ESC-2004</strain>
    </source>
</reference>
<dbReference type="SUPFAM" id="SSF56436">
    <property type="entry name" value="C-type lectin-like"/>
    <property type="match status" value="1"/>
</dbReference>
<dbReference type="PROSITE" id="PS00615">
    <property type="entry name" value="C_TYPE_LECTIN_1"/>
    <property type="match status" value="1"/>
</dbReference>
<sequence>CYLFWREKKNWHRARAHCKYHGSHLVAMETTAEYDFVVALLLKTTPSYGVWWTAANDIARERSWKWADVNRPFTLSSKWRRGEPSNSFLGEDCGDLRRTYGFMLNDRRCSLTSEFICEYEYR</sequence>
<feature type="domain" description="C-type lectin" evidence="2">
    <location>
        <begin position="1"/>
        <end position="118"/>
    </location>
</feature>
<name>R7TNT8_CAPTE</name>
<evidence type="ECO:0000313" key="5">
    <source>
        <dbReference type="Proteomes" id="UP000014760"/>
    </source>
</evidence>
<protein>
    <recommendedName>
        <fullName evidence="2">C-type lectin domain-containing protein</fullName>
    </recommendedName>
</protein>
<dbReference type="AlphaFoldDB" id="R7TNT8"/>
<feature type="non-terminal residue" evidence="3">
    <location>
        <position position="1"/>
    </location>
</feature>
<organism evidence="3">
    <name type="scientific">Capitella teleta</name>
    <name type="common">Polychaete worm</name>
    <dbReference type="NCBI Taxonomy" id="283909"/>
    <lineage>
        <taxon>Eukaryota</taxon>
        <taxon>Metazoa</taxon>
        <taxon>Spiralia</taxon>
        <taxon>Lophotrochozoa</taxon>
        <taxon>Annelida</taxon>
        <taxon>Polychaeta</taxon>
        <taxon>Sedentaria</taxon>
        <taxon>Scolecida</taxon>
        <taxon>Capitellidae</taxon>
        <taxon>Capitella</taxon>
    </lineage>
</organism>
<evidence type="ECO:0000256" key="1">
    <source>
        <dbReference type="ARBA" id="ARBA00023157"/>
    </source>
</evidence>
<dbReference type="SMART" id="SM00034">
    <property type="entry name" value="CLECT"/>
    <property type="match status" value="1"/>
</dbReference>
<dbReference type="InterPro" id="IPR016187">
    <property type="entry name" value="CTDL_fold"/>
</dbReference>
<reference evidence="4" key="3">
    <citation type="submission" date="2015-06" db="UniProtKB">
        <authorList>
            <consortium name="EnsemblMetazoa"/>
        </authorList>
    </citation>
    <scope>IDENTIFICATION</scope>
</reference>
<dbReference type="Proteomes" id="UP000014760">
    <property type="component" value="Unassembled WGS sequence"/>
</dbReference>
<dbReference type="HOGENOM" id="CLU_049894_10_0_1"/>
<evidence type="ECO:0000313" key="4">
    <source>
        <dbReference type="EnsemblMetazoa" id="CapteP104074"/>
    </source>
</evidence>
<dbReference type="EnsemblMetazoa" id="CapteT104074">
    <property type="protein sequence ID" value="CapteP104074"/>
    <property type="gene ID" value="CapteG104074"/>
</dbReference>
<dbReference type="InterPro" id="IPR050111">
    <property type="entry name" value="C-type_lectin/snaclec_domain"/>
</dbReference>
<dbReference type="EMBL" id="KB310021">
    <property type="protein sequence ID" value="ELT92725.1"/>
    <property type="molecule type" value="Genomic_DNA"/>
</dbReference>
<dbReference type="EMBL" id="AMQN01013183">
    <property type="status" value="NOT_ANNOTATED_CDS"/>
    <property type="molecule type" value="Genomic_DNA"/>
</dbReference>
<gene>
    <name evidence="3" type="ORF">CAPTEDRAFT_104074</name>
</gene>
<dbReference type="PANTHER" id="PTHR22803">
    <property type="entry name" value="MANNOSE, PHOSPHOLIPASE, LECTIN RECEPTOR RELATED"/>
    <property type="match status" value="1"/>
</dbReference>
<evidence type="ECO:0000259" key="2">
    <source>
        <dbReference type="PROSITE" id="PS50041"/>
    </source>
</evidence>
<reference evidence="5" key="1">
    <citation type="submission" date="2012-12" db="EMBL/GenBank/DDBJ databases">
        <authorList>
            <person name="Hellsten U."/>
            <person name="Grimwood J."/>
            <person name="Chapman J.A."/>
            <person name="Shapiro H."/>
            <person name="Aerts A."/>
            <person name="Otillar R.P."/>
            <person name="Terry A.Y."/>
            <person name="Boore J.L."/>
            <person name="Simakov O."/>
            <person name="Marletaz F."/>
            <person name="Cho S.-J."/>
            <person name="Edsinger-Gonzales E."/>
            <person name="Havlak P."/>
            <person name="Kuo D.-H."/>
            <person name="Larsson T."/>
            <person name="Lv J."/>
            <person name="Arendt D."/>
            <person name="Savage R."/>
            <person name="Osoegawa K."/>
            <person name="de Jong P."/>
            <person name="Lindberg D.R."/>
            <person name="Seaver E.C."/>
            <person name="Weisblat D.A."/>
            <person name="Putnam N.H."/>
            <person name="Grigoriev I.V."/>
            <person name="Rokhsar D.S."/>
        </authorList>
    </citation>
    <scope>NUCLEOTIDE SEQUENCE</scope>
    <source>
        <strain evidence="5">I ESC-2004</strain>
    </source>
</reference>
<dbReference type="FunCoup" id="R7TNT8">
    <property type="interactions" value="10"/>
</dbReference>